<keyword evidence="11" id="KW-1133">Transmembrane helix</keyword>
<dbReference type="CDD" id="cd11065">
    <property type="entry name" value="CYP64-like"/>
    <property type="match status" value="1"/>
</dbReference>
<evidence type="ECO:0000256" key="4">
    <source>
        <dbReference type="ARBA" id="ARBA00022617"/>
    </source>
</evidence>
<keyword evidence="13" id="KW-1185">Reference proteome</keyword>
<comment type="similarity">
    <text evidence="3 10">Belongs to the cytochrome P450 family.</text>
</comment>
<dbReference type="InterPro" id="IPR001128">
    <property type="entry name" value="Cyt_P450"/>
</dbReference>
<dbReference type="STRING" id="765440.A0A0C3C3N4"/>
<dbReference type="InParanoid" id="A0A0C3C3N4"/>
<dbReference type="GO" id="GO:0004497">
    <property type="term" value="F:monooxygenase activity"/>
    <property type="evidence" value="ECO:0007669"/>
    <property type="project" value="UniProtKB-KW"/>
</dbReference>
<evidence type="ECO:0000256" key="7">
    <source>
        <dbReference type="ARBA" id="ARBA00023004"/>
    </source>
</evidence>
<dbReference type="GO" id="GO:0005506">
    <property type="term" value="F:iron ion binding"/>
    <property type="evidence" value="ECO:0007669"/>
    <property type="project" value="InterPro"/>
</dbReference>
<dbReference type="HOGENOM" id="CLU_001570_2_3_1"/>
<feature type="binding site" description="axial binding residue" evidence="9">
    <location>
        <position position="441"/>
    </location>
    <ligand>
        <name>heme</name>
        <dbReference type="ChEBI" id="CHEBI:30413"/>
    </ligand>
    <ligandPart>
        <name>Fe</name>
        <dbReference type="ChEBI" id="CHEBI:18248"/>
    </ligandPart>
</feature>
<evidence type="ECO:0000256" key="3">
    <source>
        <dbReference type="ARBA" id="ARBA00010617"/>
    </source>
</evidence>
<sequence length="509" mass="56753">MNSLPINNTTILLAVGLVGLTVWFYSILVKKPNPAPFPPGPKGLPLIGNIADLPTSQPWDTFAKWGEIYGGIVHVRALGQSIIVLNDVQHAVNMLDKKSSLYSDRPTLMMAGTLVGWDNINVLLPFGDTWKEHRRLFAQFLGTRSKIDAFADVVQGEVNSFLHRILVDPAEWSQHTRKFAGNTVLKLVYGYTTTDKEDHMVKLVDESMRQFCEMVVTNAFLVDVFPILRHVPEWLPGAAWKKKVPKYRKTVHDMVNSTYDWVKQQIVAGTAQQSFTSDMLNNQPVTVEEDRLIKWAAASLYTGGVDTIPSMLQSFFLAMTLHTSIQQKAQAELDAVVGTDRLPTPADRARLPYFEALLCEVIRTYIYGIGVPHMVREDDVYNGYFIPKGAIVLVNVTQCSRDPRVYANPEVFFPERFMASEGGVKEADPRDHVFGFGRRICPAKLFADASVWLACASVIATFDIRPPVKNGVPMLPLVKHTDGAIPHPEPFECVIKARSKAAEAIIGAF</sequence>
<reference evidence="12 13" key="1">
    <citation type="submission" date="2014-04" db="EMBL/GenBank/DDBJ databases">
        <authorList>
            <consortium name="DOE Joint Genome Institute"/>
            <person name="Kuo A."/>
            <person name="Tarkka M."/>
            <person name="Buscot F."/>
            <person name="Kohler A."/>
            <person name="Nagy L.G."/>
            <person name="Floudas D."/>
            <person name="Copeland A."/>
            <person name="Barry K.W."/>
            <person name="Cichocki N."/>
            <person name="Veneault-Fourrey C."/>
            <person name="LaButti K."/>
            <person name="Lindquist E.A."/>
            <person name="Lipzen A."/>
            <person name="Lundell T."/>
            <person name="Morin E."/>
            <person name="Murat C."/>
            <person name="Sun H."/>
            <person name="Tunlid A."/>
            <person name="Henrissat B."/>
            <person name="Grigoriev I.V."/>
            <person name="Hibbett D.S."/>
            <person name="Martin F."/>
            <person name="Nordberg H.P."/>
            <person name="Cantor M.N."/>
            <person name="Hua S.X."/>
        </authorList>
    </citation>
    <scope>NUCLEOTIDE SEQUENCE [LARGE SCALE GENOMIC DNA]</scope>
    <source>
        <strain evidence="12 13">F 1598</strain>
    </source>
</reference>
<dbReference type="PRINTS" id="PR00463">
    <property type="entry name" value="EP450I"/>
</dbReference>
<dbReference type="AlphaFoldDB" id="A0A0C3C3N4"/>
<keyword evidence="8 10" id="KW-0503">Monooxygenase</keyword>
<accession>A0A0C3C3N4</accession>
<evidence type="ECO:0000256" key="5">
    <source>
        <dbReference type="ARBA" id="ARBA00022723"/>
    </source>
</evidence>
<dbReference type="InterPro" id="IPR002401">
    <property type="entry name" value="Cyt_P450_E_grp-I"/>
</dbReference>
<reference evidence="13" key="2">
    <citation type="submission" date="2015-01" db="EMBL/GenBank/DDBJ databases">
        <title>Evolutionary Origins and Diversification of the Mycorrhizal Mutualists.</title>
        <authorList>
            <consortium name="DOE Joint Genome Institute"/>
            <consortium name="Mycorrhizal Genomics Consortium"/>
            <person name="Kohler A."/>
            <person name="Kuo A."/>
            <person name="Nagy L.G."/>
            <person name="Floudas D."/>
            <person name="Copeland A."/>
            <person name="Barry K.W."/>
            <person name="Cichocki N."/>
            <person name="Veneault-Fourrey C."/>
            <person name="LaButti K."/>
            <person name="Lindquist E.A."/>
            <person name="Lipzen A."/>
            <person name="Lundell T."/>
            <person name="Morin E."/>
            <person name="Murat C."/>
            <person name="Riley R."/>
            <person name="Ohm R."/>
            <person name="Sun H."/>
            <person name="Tunlid A."/>
            <person name="Henrissat B."/>
            <person name="Grigoriev I.V."/>
            <person name="Hibbett D.S."/>
            <person name="Martin F."/>
        </authorList>
    </citation>
    <scope>NUCLEOTIDE SEQUENCE [LARGE SCALE GENOMIC DNA]</scope>
    <source>
        <strain evidence="13">F 1598</strain>
    </source>
</reference>
<dbReference type="GO" id="GO:0020037">
    <property type="term" value="F:heme binding"/>
    <property type="evidence" value="ECO:0007669"/>
    <property type="project" value="InterPro"/>
</dbReference>
<proteinExistence type="inferred from homology"/>
<evidence type="ECO:0000256" key="10">
    <source>
        <dbReference type="RuleBase" id="RU000461"/>
    </source>
</evidence>
<evidence type="ECO:0000256" key="9">
    <source>
        <dbReference type="PIRSR" id="PIRSR602401-1"/>
    </source>
</evidence>
<dbReference type="InterPro" id="IPR017972">
    <property type="entry name" value="Cyt_P450_CS"/>
</dbReference>
<dbReference type="Proteomes" id="UP000054166">
    <property type="component" value="Unassembled WGS sequence"/>
</dbReference>
<dbReference type="SUPFAM" id="SSF48264">
    <property type="entry name" value="Cytochrome P450"/>
    <property type="match status" value="1"/>
</dbReference>
<comment type="pathway">
    <text evidence="2">Secondary metabolite biosynthesis.</text>
</comment>
<dbReference type="InterPro" id="IPR050364">
    <property type="entry name" value="Cytochrome_P450_fung"/>
</dbReference>
<evidence type="ECO:0000313" key="12">
    <source>
        <dbReference type="EMBL" id="KIM84212.1"/>
    </source>
</evidence>
<feature type="transmembrane region" description="Helical" evidence="11">
    <location>
        <begin position="6"/>
        <end position="28"/>
    </location>
</feature>
<keyword evidence="7 9" id="KW-0408">Iron</keyword>
<dbReference type="PANTHER" id="PTHR46300:SF7">
    <property type="entry name" value="P450, PUTATIVE (EUROFUNG)-RELATED"/>
    <property type="match status" value="1"/>
</dbReference>
<keyword evidence="11" id="KW-0812">Transmembrane</keyword>
<keyword evidence="11" id="KW-0472">Membrane</keyword>
<organism evidence="12 13">
    <name type="scientific">Piloderma croceum (strain F 1598)</name>
    <dbReference type="NCBI Taxonomy" id="765440"/>
    <lineage>
        <taxon>Eukaryota</taxon>
        <taxon>Fungi</taxon>
        <taxon>Dikarya</taxon>
        <taxon>Basidiomycota</taxon>
        <taxon>Agaricomycotina</taxon>
        <taxon>Agaricomycetes</taxon>
        <taxon>Agaricomycetidae</taxon>
        <taxon>Atheliales</taxon>
        <taxon>Atheliaceae</taxon>
        <taxon>Piloderma</taxon>
    </lineage>
</organism>
<keyword evidence="4 9" id="KW-0349">Heme</keyword>
<name>A0A0C3C3N4_PILCF</name>
<evidence type="ECO:0000256" key="11">
    <source>
        <dbReference type="SAM" id="Phobius"/>
    </source>
</evidence>
<dbReference type="InterPro" id="IPR036396">
    <property type="entry name" value="Cyt_P450_sf"/>
</dbReference>
<protein>
    <recommendedName>
        <fullName evidence="14">Cytochrome P450</fullName>
    </recommendedName>
</protein>
<comment type="cofactor">
    <cofactor evidence="1 9">
        <name>heme</name>
        <dbReference type="ChEBI" id="CHEBI:30413"/>
    </cofactor>
</comment>
<evidence type="ECO:0000313" key="13">
    <source>
        <dbReference type="Proteomes" id="UP000054166"/>
    </source>
</evidence>
<evidence type="ECO:0008006" key="14">
    <source>
        <dbReference type="Google" id="ProtNLM"/>
    </source>
</evidence>
<evidence type="ECO:0000256" key="1">
    <source>
        <dbReference type="ARBA" id="ARBA00001971"/>
    </source>
</evidence>
<gene>
    <name evidence="12" type="ORF">PILCRDRAFT_818546</name>
</gene>
<dbReference type="Pfam" id="PF00067">
    <property type="entry name" value="p450"/>
    <property type="match status" value="1"/>
</dbReference>
<evidence type="ECO:0000256" key="2">
    <source>
        <dbReference type="ARBA" id="ARBA00005179"/>
    </source>
</evidence>
<dbReference type="PROSITE" id="PS00086">
    <property type="entry name" value="CYTOCHROME_P450"/>
    <property type="match status" value="1"/>
</dbReference>
<keyword evidence="5 9" id="KW-0479">Metal-binding</keyword>
<evidence type="ECO:0000256" key="8">
    <source>
        <dbReference type="ARBA" id="ARBA00023033"/>
    </source>
</evidence>
<dbReference type="OrthoDB" id="2789670at2759"/>
<dbReference type="PANTHER" id="PTHR46300">
    <property type="entry name" value="P450, PUTATIVE (EUROFUNG)-RELATED-RELATED"/>
    <property type="match status" value="1"/>
</dbReference>
<dbReference type="Gene3D" id="1.10.630.10">
    <property type="entry name" value="Cytochrome P450"/>
    <property type="match status" value="1"/>
</dbReference>
<dbReference type="GO" id="GO:0016705">
    <property type="term" value="F:oxidoreductase activity, acting on paired donors, with incorporation or reduction of molecular oxygen"/>
    <property type="evidence" value="ECO:0007669"/>
    <property type="project" value="InterPro"/>
</dbReference>
<evidence type="ECO:0000256" key="6">
    <source>
        <dbReference type="ARBA" id="ARBA00023002"/>
    </source>
</evidence>
<keyword evidence="6 10" id="KW-0560">Oxidoreductase</keyword>
<dbReference type="EMBL" id="KN832988">
    <property type="protein sequence ID" value="KIM84212.1"/>
    <property type="molecule type" value="Genomic_DNA"/>
</dbReference>